<feature type="region of interest" description="Disordered" evidence="1">
    <location>
        <begin position="74"/>
        <end position="135"/>
    </location>
</feature>
<dbReference type="EMBL" id="UZAU01000073">
    <property type="status" value="NOT_ANNOTATED_CDS"/>
    <property type="molecule type" value="Genomic_DNA"/>
</dbReference>
<proteinExistence type="predicted"/>
<evidence type="ECO:0000313" key="2">
    <source>
        <dbReference type="EnsemblPlants" id="cds.evm.model.01.2433"/>
    </source>
</evidence>
<sequence length="347" mass="37661">MGTTVKLPKDENGVKVDPTLYMSMIGSLFYLTSSRPDLSYSVGVCARVKAKSGSSSPKTAGATAGLLKLPIKPSRSKKNELAPKRKLILGTSSSPSSSPSVANKKLKAHPSPSSSESRPEVEESESKTDESNESFPDHVHFALESDESNSKDDIVPVPEEVSAPALVSSPLSSKGKGKKPVTTPISSPRIKDERTVNLLTRMRFFLRLWFATTNWKLTSHTATISFDMASFLYKVGIGLDIDLATIIYDQIISFWEGKKKNMNLPFPQVIYKILSMQRSDVKTEKEDLVAPSTVASYKAPAPIPDDVEASSSKKSKPQTLVFTSNEFPAKVPIPTASTYVSAELSGV</sequence>
<feature type="compositionally biased region" description="Low complexity" evidence="1">
    <location>
        <begin position="165"/>
        <end position="174"/>
    </location>
</feature>
<feature type="region of interest" description="Disordered" evidence="1">
    <location>
        <begin position="165"/>
        <end position="187"/>
    </location>
</feature>
<organism evidence="2 3">
    <name type="scientific">Cannabis sativa</name>
    <name type="common">Hemp</name>
    <name type="synonym">Marijuana</name>
    <dbReference type="NCBI Taxonomy" id="3483"/>
    <lineage>
        <taxon>Eukaryota</taxon>
        <taxon>Viridiplantae</taxon>
        <taxon>Streptophyta</taxon>
        <taxon>Embryophyta</taxon>
        <taxon>Tracheophyta</taxon>
        <taxon>Spermatophyta</taxon>
        <taxon>Magnoliopsida</taxon>
        <taxon>eudicotyledons</taxon>
        <taxon>Gunneridae</taxon>
        <taxon>Pentapetalae</taxon>
        <taxon>rosids</taxon>
        <taxon>fabids</taxon>
        <taxon>Rosales</taxon>
        <taxon>Cannabaceae</taxon>
        <taxon>Cannabis</taxon>
    </lineage>
</organism>
<name>A0A803NL54_CANSA</name>
<evidence type="ECO:0000313" key="3">
    <source>
        <dbReference type="Proteomes" id="UP000596661"/>
    </source>
</evidence>
<keyword evidence="3" id="KW-1185">Reference proteome</keyword>
<reference evidence="2" key="1">
    <citation type="submission" date="2018-11" db="EMBL/GenBank/DDBJ databases">
        <authorList>
            <person name="Grassa J C."/>
        </authorList>
    </citation>
    <scope>NUCLEOTIDE SEQUENCE [LARGE SCALE GENOMIC DNA]</scope>
</reference>
<dbReference type="Gramene" id="evm.model.01.2433">
    <property type="protein sequence ID" value="cds.evm.model.01.2433"/>
    <property type="gene ID" value="evm.TU.01.2433"/>
</dbReference>
<dbReference type="Proteomes" id="UP000596661">
    <property type="component" value="Chromosome 1"/>
</dbReference>
<dbReference type="EnsemblPlants" id="evm.model.01.2433">
    <property type="protein sequence ID" value="cds.evm.model.01.2433"/>
    <property type="gene ID" value="evm.TU.01.2433"/>
</dbReference>
<protein>
    <submittedName>
        <fullName evidence="2">Uncharacterized protein</fullName>
    </submittedName>
</protein>
<dbReference type="AlphaFoldDB" id="A0A803NL54"/>
<reference evidence="2" key="2">
    <citation type="submission" date="2021-03" db="UniProtKB">
        <authorList>
            <consortium name="EnsemblPlants"/>
        </authorList>
    </citation>
    <scope>IDENTIFICATION</scope>
</reference>
<feature type="compositionally biased region" description="Basic and acidic residues" evidence="1">
    <location>
        <begin position="117"/>
        <end position="135"/>
    </location>
</feature>
<accession>A0A803NL54</accession>
<evidence type="ECO:0000256" key="1">
    <source>
        <dbReference type="SAM" id="MobiDB-lite"/>
    </source>
</evidence>